<dbReference type="InterPro" id="IPR011006">
    <property type="entry name" value="CheY-like_superfamily"/>
</dbReference>
<dbReference type="SMART" id="SM00862">
    <property type="entry name" value="Trans_reg_C"/>
    <property type="match status" value="1"/>
</dbReference>
<name>A0A3G3K2C7_9BACL</name>
<dbReference type="Gene3D" id="6.10.250.690">
    <property type="match status" value="1"/>
</dbReference>
<evidence type="ECO:0000256" key="8">
    <source>
        <dbReference type="PROSITE-ProRule" id="PRU01091"/>
    </source>
</evidence>
<feature type="domain" description="Response regulatory" evidence="9">
    <location>
        <begin position="9"/>
        <end position="123"/>
    </location>
</feature>
<evidence type="ECO:0000256" key="7">
    <source>
        <dbReference type="PROSITE-ProRule" id="PRU00169"/>
    </source>
</evidence>
<evidence type="ECO:0000259" key="10">
    <source>
        <dbReference type="PROSITE" id="PS51755"/>
    </source>
</evidence>
<dbReference type="GO" id="GO:0000976">
    <property type="term" value="F:transcription cis-regulatory region binding"/>
    <property type="evidence" value="ECO:0007669"/>
    <property type="project" value="TreeGrafter"/>
</dbReference>
<accession>A0A3G3K2C7</accession>
<dbReference type="SUPFAM" id="SSF52172">
    <property type="entry name" value="CheY-like"/>
    <property type="match status" value="1"/>
</dbReference>
<proteinExistence type="predicted"/>
<dbReference type="AlphaFoldDB" id="A0A3G3K2C7"/>
<keyword evidence="2 7" id="KW-0597">Phosphoprotein</keyword>
<dbReference type="GO" id="GO:0006355">
    <property type="term" value="P:regulation of DNA-templated transcription"/>
    <property type="evidence" value="ECO:0007669"/>
    <property type="project" value="InterPro"/>
</dbReference>
<feature type="modified residue" description="4-aspartylphosphate" evidence="7">
    <location>
        <position position="59"/>
    </location>
</feature>
<keyword evidence="12" id="KW-1185">Reference proteome</keyword>
<dbReference type="InterPro" id="IPR039420">
    <property type="entry name" value="WalR-like"/>
</dbReference>
<reference evidence="11 12" key="1">
    <citation type="submission" date="2018-10" db="EMBL/GenBank/DDBJ databases">
        <title>Genome Sequence of Cohnella sp.</title>
        <authorList>
            <person name="Srinivasan S."/>
            <person name="Kim M.K."/>
        </authorList>
    </citation>
    <scope>NUCLEOTIDE SEQUENCE [LARGE SCALE GENOMIC DNA]</scope>
    <source>
        <strain evidence="11 12">18JY8-7</strain>
    </source>
</reference>
<dbReference type="InterPro" id="IPR001867">
    <property type="entry name" value="OmpR/PhoB-type_DNA-bd"/>
</dbReference>
<keyword evidence="3" id="KW-0902">Two-component regulatory system</keyword>
<evidence type="ECO:0000256" key="5">
    <source>
        <dbReference type="ARBA" id="ARBA00023125"/>
    </source>
</evidence>
<evidence type="ECO:0000313" key="11">
    <source>
        <dbReference type="EMBL" id="AYQ74530.1"/>
    </source>
</evidence>
<dbReference type="InterPro" id="IPR016032">
    <property type="entry name" value="Sig_transdc_resp-reg_C-effctor"/>
</dbReference>
<dbReference type="Gene3D" id="1.10.10.10">
    <property type="entry name" value="Winged helix-like DNA-binding domain superfamily/Winged helix DNA-binding domain"/>
    <property type="match status" value="1"/>
</dbReference>
<dbReference type="Pfam" id="PF00072">
    <property type="entry name" value="Response_reg"/>
    <property type="match status" value="1"/>
</dbReference>
<dbReference type="GO" id="GO:0005829">
    <property type="term" value="C:cytosol"/>
    <property type="evidence" value="ECO:0007669"/>
    <property type="project" value="TreeGrafter"/>
</dbReference>
<feature type="DNA-binding region" description="OmpR/PhoB-type" evidence="8">
    <location>
        <begin position="139"/>
        <end position="238"/>
    </location>
</feature>
<dbReference type="PANTHER" id="PTHR48111:SF73">
    <property type="entry name" value="ALKALINE PHOSPHATASE SYNTHESIS TRANSCRIPTIONAL REGULATORY PROTEIN PHOP"/>
    <property type="match status" value="1"/>
</dbReference>
<dbReference type="FunFam" id="3.40.50.2300:FF:000001">
    <property type="entry name" value="DNA-binding response regulator PhoB"/>
    <property type="match status" value="1"/>
</dbReference>
<evidence type="ECO:0000256" key="2">
    <source>
        <dbReference type="ARBA" id="ARBA00022553"/>
    </source>
</evidence>
<gene>
    <name evidence="11" type="ORF">EAV92_19330</name>
</gene>
<evidence type="ECO:0000256" key="1">
    <source>
        <dbReference type="ARBA" id="ARBA00004496"/>
    </source>
</evidence>
<keyword evidence="4" id="KW-0805">Transcription regulation</keyword>
<feature type="domain" description="OmpR/PhoB-type" evidence="10">
    <location>
        <begin position="139"/>
        <end position="238"/>
    </location>
</feature>
<evidence type="ECO:0000256" key="6">
    <source>
        <dbReference type="ARBA" id="ARBA00023163"/>
    </source>
</evidence>
<dbReference type="CDD" id="cd17574">
    <property type="entry name" value="REC_OmpR"/>
    <property type="match status" value="1"/>
</dbReference>
<organism evidence="11 12">
    <name type="scientific">Cohnella candidum</name>
    <dbReference type="NCBI Taxonomy" id="2674991"/>
    <lineage>
        <taxon>Bacteria</taxon>
        <taxon>Bacillati</taxon>
        <taxon>Bacillota</taxon>
        <taxon>Bacilli</taxon>
        <taxon>Bacillales</taxon>
        <taxon>Paenibacillaceae</taxon>
        <taxon>Cohnella</taxon>
    </lineage>
</organism>
<protein>
    <submittedName>
        <fullName evidence="11">DNA-binding response regulator</fullName>
    </submittedName>
</protein>
<dbReference type="PROSITE" id="PS51755">
    <property type="entry name" value="OMPR_PHOB"/>
    <property type="match status" value="1"/>
</dbReference>
<dbReference type="Gene3D" id="3.40.50.2300">
    <property type="match status" value="1"/>
</dbReference>
<sequence length="240" mass="27205">MQHPEERIRILVVDDEEQMISFIATYLENENYTVLRASGGIEALEQLKREPGLDLVLLDWMMPGMNGLDTCRKIREFSQIPVIFLTAKAEEVDKLLGLELGADDYITKPFSLRELEARIRVILRRVNKTGKESAESVSGDIVKHGKLTIDLPKHRVVLNGQPISLTPTEFKILRTLAQSPGRVYSRLDLLEIALGEEYSGYERTIDTHIRNIRRKIETDLSTPGYIVTVHGVGYTFGETP</sequence>
<evidence type="ECO:0000256" key="3">
    <source>
        <dbReference type="ARBA" id="ARBA00023012"/>
    </source>
</evidence>
<dbReference type="EMBL" id="CP033433">
    <property type="protein sequence ID" value="AYQ74530.1"/>
    <property type="molecule type" value="Genomic_DNA"/>
</dbReference>
<dbReference type="PROSITE" id="PS50110">
    <property type="entry name" value="RESPONSE_REGULATORY"/>
    <property type="match status" value="1"/>
</dbReference>
<comment type="subcellular location">
    <subcellularLocation>
        <location evidence="1">Cytoplasm</location>
    </subcellularLocation>
</comment>
<dbReference type="GO" id="GO:0000156">
    <property type="term" value="F:phosphorelay response regulator activity"/>
    <property type="evidence" value="ECO:0007669"/>
    <property type="project" value="TreeGrafter"/>
</dbReference>
<evidence type="ECO:0000259" key="9">
    <source>
        <dbReference type="PROSITE" id="PS50110"/>
    </source>
</evidence>
<evidence type="ECO:0000313" key="12">
    <source>
        <dbReference type="Proteomes" id="UP000269097"/>
    </source>
</evidence>
<evidence type="ECO:0000256" key="4">
    <source>
        <dbReference type="ARBA" id="ARBA00023015"/>
    </source>
</evidence>
<keyword evidence="6" id="KW-0804">Transcription</keyword>
<dbReference type="PANTHER" id="PTHR48111">
    <property type="entry name" value="REGULATOR OF RPOS"/>
    <property type="match status" value="1"/>
</dbReference>
<dbReference type="GO" id="GO:0032993">
    <property type="term" value="C:protein-DNA complex"/>
    <property type="evidence" value="ECO:0007669"/>
    <property type="project" value="TreeGrafter"/>
</dbReference>
<dbReference type="Proteomes" id="UP000269097">
    <property type="component" value="Chromosome"/>
</dbReference>
<dbReference type="RefSeq" id="WP_123042610.1">
    <property type="nucleotide sequence ID" value="NZ_CP033433.1"/>
</dbReference>
<dbReference type="SMART" id="SM00448">
    <property type="entry name" value="REC"/>
    <property type="match status" value="1"/>
</dbReference>
<keyword evidence="5 8" id="KW-0238">DNA-binding</keyword>
<dbReference type="KEGG" id="coh:EAV92_19330"/>
<dbReference type="Pfam" id="PF00486">
    <property type="entry name" value="Trans_reg_C"/>
    <property type="match status" value="1"/>
</dbReference>
<dbReference type="InterPro" id="IPR001789">
    <property type="entry name" value="Sig_transdc_resp-reg_receiver"/>
</dbReference>
<dbReference type="InterPro" id="IPR036388">
    <property type="entry name" value="WH-like_DNA-bd_sf"/>
</dbReference>
<dbReference type="SUPFAM" id="SSF46894">
    <property type="entry name" value="C-terminal effector domain of the bipartite response regulators"/>
    <property type="match status" value="1"/>
</dbReference>
<dbReference type="FunFam" id="1.10.10.10:FF:000018">
    <property type="entry name" value="DNA-binding response regulator ResD"/>
    <property type="match status" value="1"/>
</dbReference>
<dbReference type="CDD" id="cd00383">
    <property type="entry name" value="trans_reg_C"/>
    <property type="match status" value="1"/>
</dbReference>